<feature type="repeat" description="ANK" evidence="3">
    <location>
        <begin position="759"/>
        <end position="791"/>
    </location>
</feature>
<dbReference type="PROSITE" id="PS50297">
    <property type="entry name" value="ANK_REP_REGION"/>
    <property type="match status" value="2"/>
</dbReference>
<sequence length="909" mass="100039">MDDELLATWARLLPEERGKLLRLEDPECVRLIDVGMRMLWTAELQARQFGVRGSTDPLDNAQLPLLATMQFDGFTNQGEKVFKLVKWPKEYHEDPMVLASALRLSLQAGAGNKRRQPAAIKPSRWYQLLSPPAQSWAGFEIQLAQLVEQLILRAREAAEAPSVALPEGREEVWASWDAQKTTCDAVSVAQAHQSDLRMTKGPSTRSLVMGRRDGLWKLAVQTAGGKSEYHWHAVAEQKTREKHFAVKEPRDKDAGSPKDRQVTTQTKDMASQTESLRPAVEMIVRITGKWKDESGSRYEVVPDSDSTCTVVTTRPTGRVLRTEGLIQYNAEECCIYWGSKFRLELKDSQSCVWVPLRSGKSFCWEADSPRPVVMHTSTLPTARNIVEASAQLQDLLGISKSSGNSRGALQKRIYNRPLISRSTEEAEEAEEKEEQGQSGGARAAKRARQRERRKLGKVRGCWLAAIVASAGADASDLEFSEVLQEVAKRPPALANVRRAARRHDAVQEQCDLLRVPAQRFRSWAEVAASLKRHERPVIISGLSSLPVLNLDEHVDEDYPINNGQFGPGKAMRSIPLERYLRGNASSFHIFAINRPQHGLHLEPFLLDQARARAAAAVGEGLADLAARWVFSLGLQASSVNRHSHEESWLILFRGRKAWWIGSGTDSFRGWEDPCGALGTAPPPGVEFCVQRPGEVVYIGTHVDHATCNMDPLVLGVGGQGSRADWPPVVKAVQDGDVEALQKLLPVGDLRAALRARTSRGHSALHVAAAFGRDSSVAELLARRANIKHRDAAGLTALHAASDAGHLGAARLLLRSRADALARDRQGKQCPSTKRQLQVTPHWSPCFFRMPTSRLPQGRRSSLYTLGRDTAGSCSCSSMHGRIRPQGTGKACSRCIGPRPPAASALCGGS</sequence>
<accession>A0A812SZ84</accession>
<evidence type="ECO:0000256" key="4">
    <source>
        <dbReference type="SAM" id="MobiDB-lite"/>
    </source>
</evidence>
<keyword evidence="1" id="KW-0677">Repeat</keyword>
<comment type="caution">
    <text evidence="5">The sequence shown here is derived from an EMBL/GenBank/DDBJ whole genome shotgun (WGS) entry which is preliminary data.</text>
</comment>
<evidence type="ECO:0000313" key="6">
    <source>
        <dbReference type="Proteomes" id="UP000601435"/>
    </source>
</evidence>
<dbReference type="SUPFAM" id="SSF48403">
    <property type="entry name" value="Ankyrin repeat"/>
    <property type="match status" value="1"/>
</dbReference>
<dbReference type="AlphaFoldDB" id="A0A812SZ84"/>
<feature type="region of interest" description="Disordered" evidence="4">
    <location>
        <begin position="420"/>
        <end position="448"/>
    </location>
</feature>
<evidence type="ECO:0000256" key="3">
    <source>
        <dbReference type="PROSITE-ProRule" id="PRU00023"/>
    </source>
</evidence>
<evidence type="ECO:0000256" key="1">
    <source>
        <dbReference type="ARBA" id="ARBA00022737"/>
    </source>
</evidence>
<dbReference type="PROSITE" id="PS50088">
    <property type="entry name" value="ANK_REPEAT"/>
    <property type="match status" value="2"/>
</dbReference>
<dbReference type="InterPro" id="IPR002110">
    <property type="entry name" value="Ankyrin_rpt"/>
</dbReference>
<dbReference type="OrthoDB" id="423362at2759"/>
<evidence type="ECO:0000313" key="5">
    <source>
        <dbReference type="EMBL" id="CAE7510563.1"/>
    </source>
</evidence>
<feature type="region of interest" description="Disordered" evidence="4">
    <location>
        <begin position="242"/>
        <end position="274"/>
    </location>
</feature>
<protein>
    <submittedName>
        <fullName evidence="5">TNKS2 protein</fullName>
    </submittedName>
</protein>
<proteinExistence type="predicted"/>
<evidence type="ECO:0000256" key="2">
    <source>
        <dbReference type="ARBA" id="ARBA00023043"/>
    </source>
</evidence>
<dbReference type="PANTHER" id="PTHR24171">
    <property type="entry name" value="ANKYRIN REPEAT DOMAIN-CONTAINING PROTEIN 39-RELATED"/>
    <property type="match status" value="1"/>
</dbReference>
<keyword evidence="2 3" id="KW-0040">ANK repeat</keyword>
<dbReference type="InterPro" id="IPR036770">
    <property type="entry name" value="Ankyrin_rpt-contain_sf"/>
</dbReference>
<reference evidence="5" key="1">
    <citation type="submission" date="2021-02" db="EMBL/GenBank/DDBJ databases">
        <authorList>
            <person name="Dougan E. K."/>
            <person name="Rhodes N."/>
            <person name="Thang M."/>
            <person name="Chan C."/>
        </authorList>
    </citation>
    <scope>NUCLEOTIDE SEQUENCE</scope>
</reference>
<dbReference type="Pfam" id="PF12796">
    <property type="entry name" value="Ank_2"/>
    <property type="match status" value="1"/>
</dbReference>
<dbReference type="SMART" id="SM00248">
    <property type="entry name" value="ANK"/>
    <property type="match status" value="2"/>
</dbReference>
<organism evidence="5 6">
    <name type="scientific">Symbiodinium necroappetens</name>
    <dbReference type="NCBI Taxonomy" id="1628268"/>
    <lineage>
        <taxon>Eukaryota</taxon>
        <taxon>Sar</taxon>
        <taxon>Alveolata</taxon>
        <taxon>Dinophyceae</taxon>
        <taxon>Suessiales</taxon>
        <taxon>Symbiodiniaceae</taxon>
        <taxon>Symbiodinium</taxon>
    </lineage>
</organism>
<feature type="repeat" description="ANK" evidence="3">
    <location>
        <begin position="792"/>
        <end position="824"/>
    </location>
</feature>
<feature type="compositionally biased region" description="Polar residues" evidence="4">
    <location>
        <begin position="262"/>
        <end position="274"/>
    </location>
</feature>
<dbReference type="SUPFAM" id="SSF51197">
    <property type="entry name" value="Clavaminate synthase-like"/>
    <property type="match status" value="1"/>
</dbReference>
<name>A0A812SZ84_9DINO</name>
<dbReference type="Gene3D" id="1.25.40.20">
    <property type="entry name" value="Ankyrin repeat-containing domain"/>
    <property type="match status" value="1"/>
</dbReference>
<keyword evidence="6" id="KW-1185">Reference proteome</keyword>
<dbReference type="Proteomes" id="UP000601435">
    <property type="component" value="Unassembled WGS sequence"/>
</dbReference>
<dbReference type="EMBL" id="CAJNJA010023419">
    <property type="protein sequence ID" value="CAE7510563.1"/>
    <property type="molecule type" value="Genomic_DNA"/>
</dbReference>
<feature type="compositionally biased region" description="Basic and acidic residues" evidence="4">
    <location>
        <begin position="242"/>
        <end position="261"/>
    </location>
</feature>
<gene>
    <name evidence="5" type="primary">TNKS2</name>
    <name evidence="5" type="ORF">SNEC2469_LOCUS14584</name>
</gene>